<protein>
    <submittedName>
        <fullName evidence="2">Uncharacterized protein</fullName>
    </submittedName>
</protein>
<reference evidence="2" key="1">
    <citation type="submission" date="2013-11" db="EMBL/GenBank/DDBJ databases">
        <title>Genome sequence of the fusiform rust pathogen reveals effectors for host alternation and coevolution with pine.</title>
        <authorList>
            <consortium name="DOE Joint Genome Institute"/>
            <person name="Smith K."/>
            <person name="Pendleton A."/>
            <person name="Kubisiak T."/>
            <person name="Anderson C."/>
            <person name="Salamov A."/>
            <person name="Aerts A."/>
            <person name="Riley R."/>
            <person name="Clum A."/>
            <person name="Lindquist E."/>
            <person name="Ence D."/>
            <person name="Campbell M."/>
            <person name="Kronenberg Z."/>
            <person name="Feau N."/>
            <person name="Dhillon B."/>
            <person name="Hamelin R."/>
            <person name="Burleigh J."/>
            <person name="Smith J."/>
            <person name="Yandell M."/>
            <person name="Nelson C."/>
            <person name="Grigoriev I."/>
            <person name="Davis J."/>
        </authorList>
    </citation>
    <scope>NUCLEOTIDE SEQUENCE</scope>
    <source>
        <strain evidence="2">G11</strain>
    </source>
</reference>
<gene>
    <name evidence="2" type="ORF">CROQUDRAFT_656818</name>
</gene>
<keyword evidence="1" id="KW-1133">Transmembrane helix</keyword>
<dbReference type="AlphaFoldDB" id="A0A9P6NMG5"/>
<name>A0A9P6NMG5_9BASI</name>
<dbReference type="OrthoDB" id="2506952at2759"/>
<keyword evidence="3" id="KW-1185">Reference proteome</keyword>
<organism evidence="2 3">
    <name type="scientific">Cronartium quercuum f. sp. fusiforme G11</name>
    <dbReference type="NCBI Taxonomy" id="708437"/>
    <lineage>
        <taxon>Eukaryota</taxon>
        <taxon>Fungi</taxon>
        <taxon>Dikarya</taxon>
        <taxon>Basidiomycota</taxon>
        <taxon>Pucciniomycotina</taxon>
        <taxon>Pucciniomycetes</taxon>
        <taxon>Pucciniales</taxon>
        <taxon>Coleosporiaceae</taxon>
        <taxon>Cronartium</taxon>
    </lineage>
</organism>
<dbReference type="EMBL" id="MU167255">
    <property type="protein sequence ID" value="KAG0146839.1"/>
    <property type="molecule type" value="Genomic_DNA"/>
</dbReference>
<accession>A0A9P6NMG5</accession>
<evidence type="ECO:0000313" key="3">
    <source>
        <dbReference type="Proteomes" id="UP000886653"/>
    </source>
</evidence>
<evidence type="ECO:0000313" key="2">
    <source>
        <dbReference type="EMBL" id="KAG0146839.1"/>
    </source>
</evidence>
<sequence length="146" mass="16729">MTTILSLFSKNNLNPRSKSYLTKQLSTQQPPPLPNSIRDAWKAGLKGHHPNQYSRLQEKSATPIHMINHHHPHLDSNQTINQKSTLINPNIPSSNCESIKPLQPKLTLLQTYLNLNKRSQRFVSISIFIWALSGFTYFTWFSVPPN</sequence>
<keyword evidence="1" id="KW-0812">Transmembrane</keyword>
<keyword evidence="1" id="KW-0472">Membrane</keyword>
<feature type="transmembrane region" description="Helical" evidence="1">
    <location>
        <begin position="122"/>
        <end position="143"/>
    </location>
</feature>
<proteinExistence type="predicted"/>
<comment type="caution">
    <text evidence="2">The sequence shown here is derived from an EMBL/GenBank/DDBJ whole genome shotgun (WGS) entry which is preliminary data.</text>
</comment>
<dbReference type="Proteomes" id="UP000886653">
    <property type="component" value="Unassembled WGS sequence"/>
</dbReference>
<evidence type="ECO:0000256" key="1">
    <source>
        <dbReference type="SAM" id="Phobius"/>
    </source>
</evidence>